<dbReference type="Proteomes" id="UP000317093">
    <property type="component" value="Chromosome"/>
</dbReference>
<dbReference type="KEGG" id="knv:Pan216_47450"/>
<accession>A0A518BA59</accession>
<protein>
    <submittedName>
        <fullName evidence="1">Uncharacterized protein</fullName>
    </submittedName>
</protein>
<dbReference type="EMBL" id="CP036279">
    <property type="protein sequence ID" value="QDU63864.1"/>
    <property type="molecule type" value="Genomic_DNA"/>
</dbReference>
<keyword evidence="2" id="KW-1185">Reference proteome</keyword>
<gene>
    <name evidence="1" type="ORF">Pan216_47450</name>
</gene>
<dbReference type="OrthoDB" id="215069at2"/>
<evidence type="ECO:0000313" key="1">
    <source>
        <dbReference type="EMBL" id="QDU63864.1"/>
    </source>
</evidence>
<name>A0A518BA59_9BACT</name>
<organism evidence="1 2">
    <name type="scientific">Kolteria novifilia</name>
    <dbReference type="NCBI Taxonomy" id="2527975"/>
    <lineage>
        <taxon>Bacteria</taxon>
        <taxon>Pseudomonadati</taxon>
        <taxon>Planctomycetota</taxon>
        <taxon>Planctomycetia</taxon>
        <taxon>Kolteriales</taxon>
        <taxon>Kolteriaceae</taxon>
        <taxon>Kolteria</taxon>
    </lineage>
</organism>
<sequence>MAKAPVKDNQFDQRRETLVVEQKTTWPTDLDLPHGEKVRIATLLHASPSETKKLDYVRCPSGMIRHITVTQEDLDRLKAASEA</sequence>
<reference evidence="1 2" key="1">
    <citation type="submission" date="2019-02" db="EMBL/GenBank/DDBJ databases">
        <title>Deep-cultivation of Planctomycetes and their phenomic and genomic characterization uncovers novel biology.</title>
        <authorList>
            <person name="Wiegand S."/>
            <person name="Jogler M."/>
            <person name="Boedeker C."/>
            <person name="Pinto D."/>
            <person name="Vollmers J."/>
            <person name="Rivas-Marin E."/>
            <person name="Kohn T."/>
            <person name="Peeters S.H."/>
            <person name="Heuer A."/>
            <person name="Rast P."/>
            <person name="Oberbeckmann S."/>
            <person name="Bunk B."/>
            <person name="Jeske O."/>
            <person name="Meyerdierks A."/>
            <person name="Storesund J.E."/>
            <person name="Kallscheuer N."/>
            <person name="Luecker S."/>
            <person name="Lage O.M."/>
            <person name="Pohl T."/>
            <person name="Merkel B.J."/>
            <person name="Hornburger P."/>
            <person name="Mueller R.-W."/>
            <person name="Bruemmer F."/>
            <person name="Labrenz M."/>
            <person name="Spormann A.M."/>
            <person name="Op den Camp H."/>
            <person name="Overmann J."/>
            <person name="Amann R."/>
            <person name="Jetten M.S.M."/>
            <person name="Mascher T."/>
            <person name="Medema M.H."/>
            <person name="Devos D.P."/>
            <person name="Kaster A.-K."/>
            <person name="Ovreas L."/>
            <person name="Rohde M."/>
            <person name="Galperin M.Y."/>
            <person name="Jogler C."/>
        </authorList>
    </citation>
    <scope>NUCLEOTIDE SEQUENCE [LARGE SCALE GENOMIC DNA]</scope>
    <source>
        <strain evidence="1 2">Pan216</strain>
    </source>
</reference>
<proteinExistence type="predicted"/>
<dbReference type="AlphaFoldDB" id="A0A518BA59"/>
<dbReference type="RefSeq" id="WP_145261650.1">
    <property type="nucleotide sequence ID" value="NZ_CP036279.1"/>
</dbReference>
<evidence type="ECO:0000313" key="2">
    <source>
        <dbReference type="Proteomes" id="UP000317093"/>
    </source>
</evidence>